<reference evidence="5" key="2">
    <citation type="submission" date="2023-05" db="EMBL/GenBank/DDBJ databases">
        <authorList>
            <consortium name="Lawrence Berkeley National Laboratory"/>
            <person name="Steindorff A."/>
            <person name="Hensen N."/>
            <person name="Bonometti L."/>
            <person name="Westerberg I."/>
            <person name="Brannstrom I.O."/>
            <person name="Guillou S."/>
            <person name="Cros-Aarteil S."/>
            <person name="Calhoun S."/>
            <person name="Haridas S."/>
            <person name="Kuo A."/>
            <person name="Mondo S."/>
            <person name="Pangilinan J."/>
            <person name="Riley R."/>
            <person name="Labutti K."/>
            <person name="Andreopoulos B."/>
            <person name="Lipzen A."/>
            <person name="Chen C."/>
            <person name="Yanf M."/>
            <person name="Daum C."/>
            <person name="Ng V."/>
            <person name="Clum A."/>
            <person name="Ohm R."/>
            <person name="Martin F."/>
            <person name="Silar P."/>
            <person name="Natvig D."/>
            <person name="Lalanne C."/>
            <person name="Gautier V."/>
            <person name="Ament-Velasquez S.L."/>
            <person name="Kruys A."/>
            <person name="Hutchinson M.I."/>
            <person name="Powell A.J."/>
            <person name="Barry K."/>
            <person name="Miller A.N."/>
            <person name="Grigoriev I.V."/>
            <person name="Debuchy R."/>
            <person name="Gladieux P."/>
            <person name="Thoren M.H."/>
            <person name="Johannesson H."/>
        </authorList>
    </citation>
    <scope>NUCLEOTIDE SEQUENCE</scope>
    <source>
        <strain evidence="5">CBS 103.79</strain>
    </source>
</reference>
<keyword evidence="6" id="KW-1185">Reference proteome</keyword>
<evidence type="ECO:0000256" key="1">
    <source>
        <dbReference type="ARBA" id="ARBA00022857"/>
    </source>
</evidence>
<dbReference type="SUPFAM" id="SSF52540">
    <property type="entry name" value="P-loop containing nucleoside triphosphate hydrolases"/>
    <property type="match status" value="1"/>
</dbReference>
<comment type="caution">
    <text evidence="5">The sequence shown here is derived from an EMBL/GenBank/DDBJ whole genome shotgun (WGS) entry which is preliminary data.</text>
</comment>
<dbReference type="EMBL" id="MU855413">
    <property type="protein sequence ID" value="KAK3904119.1"/>
    <property type="molecule type" value="Genomic_DNA"/>
</dbReference>
<protein>
    <recommendedName>
        <fullName evidence="4">NAD-dependent epimerase/dehydratase domain-containing protein</fullName>
    </recommendedName>
</protein>
<evidence type="ECO:0000256" key="2">
    <source>
        <dbReference type="ARBA" id="ARBA00023277"/>
    </source>
</evidence>
<dbReference type="InterPro" id="IPR027417">
    <property type="entry name" value="P-loop_NTPase"/>
</dbReference>
<keyword evidence="2" id="KW-0119">Carbohydrate metabolism</keyword>
<feature type="domain" description="NAD-dependent epimerase/dehydratase" evidence="4">
    <location>
        <begin position="12"/>
        <end position="220"/>
    </location>
</feature>
<keyword evidence="1" id="KW-0521">NADP</keyword>
<dbReference type="Pfam" id="PF17784">
    <property type="entry name" value="Sulfotransfer_4"/>
    <property type="match status" value="1"/>
</dbReference>
<gene>
    <name evidence="5" type="ORF">C8A05DRAFT_42776</name>
</gene>
<dbReference type="InterPro" id="IPR036291">
    <property type="entry name" value="NAD(P)-bd_dom_sf"/>
</dbReference>
<reference evidence="5" key="1">
    <citation type="journal article" date="2023" name="Mol. Phylogenet. Evol.">
        <title>Genome-scale phylogeny and comparative genomics of the fungal order Sordariales.</title>
        <authorList>
            <person name="Hensen N."/>
            <person name="Bonometti L."/>
            <person name="Westerberg I."/>
            <person name="Brannstrom I.O."/>
            <person name="Guillou S."/>
            <person name="Cros-Aarteil S."/>
            <person name="Calhoun S."/>
            <person name="Haridas S."/>
            <person name="Kuo A."/>
            <person name="Mondo S."/>
            <person name="Pangilinan J."/>
            <person name="Riley R."/>
            <person name="LaButti K."/>
            <person name="Andreopoulos B."/>
            <person name="Lipzen A."/>
            <person name="Chen C."/>
            <person name="Yan M."/>
            <person name="Daum C."/>
            <person name="Ng V."/>
            <person name="Clum A."/>
            <person name="Steindorff A."/>
            <person name="Ohm R.A."/>
            <person name="Martin F."/>
            <person name="Silar P."/>
            <person name="Natvig D.O."/>
            <person name="Lalanne C."/>
            <person name="Gautier V."/>
            <person name="Ament-Velasquez S.L."/>
            <person name="Kruys A."/>
            <person name="Hutchinson M.I."/>
            <person name="Powell A.J."/>
            <person name="Barry K."/>
            <person name="Miller A.N."/>
            <person name="Grigoriev I.V."/>
            <person name="Debuchy R."/>
            <person name="Gladieux P."/>
            <person name="Hiltunen Thoren M."/>
            <person name="Johannesson H."/>
        </authorList>
    </citation>
    <scope>NUCLEOTIDE SEQUENCE</scope>
    <source>
        <strain evidence="5">CBS 103.79</strain>
    </source>
</reference>
<evidence type="ECO:0000256" key="3">
    <source>
        <dbReference type="SAM" id="Phobius"/>
    </source>
</evidence>
<dbReference type="Proteomes" id="UP001303889">
    <property type="component" value="Unassembled WGS sequence"/>
</dbReference>
<dbReference type="SUPFAM" id="SSF51735">
    <property type="entry name" value="NAD(P)-binding Rossmann-fold domains"/>
    <property type="match status" value="1"/>
</dbReference>
<dbReference type="Gene3D" id="3.40.50.300">
    <property type="entry name" value="P-loop containing nucleotide triphosphate hydrolases"/>
    <property type="match status" value="1"/>
</dbReference>
<dbReference type="Gene3D" id="3.90.25.10">
    <property type="entry name" value="UDP-galactose 4-epimerase, domain 1"/>
    <property type="match status" value="1"/>
</dbReference>
<feature type="transmembrane region" description="Helical" evidence="3">
    <location>
        <begin position="581"/>
        <end position="599"/>
    </location>
</feature>
<dbReference type="Gene3D" id="3.40.50.720">
    <property type="entry name" value="NAD(P)-binding Rossmann-like Domain"/>
    <property type="match status" value="1"/>
</dbReference>
<sequence>MSSPSPLESTNILITGAAGFIGPLLAAHLVRTPHHRLLLTDLHPPPPIPSSSPSHITTLTGDLTHPSFIPTLLSHPSIQPLHTVFLLHGIMSSTAESNPALSAAVNIDATRTLLSAISALPQSPKVRIIYTCSLAVFGPPFPPEGTKIPPHWAPTPQSTYGAHKLVCEALLNEAHRRGEVEVFIARLPTVVVRPGRPTGAASGFWSGMVREPMNGEECVVPVRERGLKAWVASPRVVVENLGRLMKMEVEVSPAHARQVMLPGVVVSIQEMRDAVGKYGGEEAVGRIREVEDEGVGKIVRSWGVDFDIEKGLAMGLVVDEGADQLVREYVEVLCVGLPRTGTESLQQALLHLGYDHTYHGWDIVYDKEVYSPGWVALARKKWYARGAGGGLDGEGRRKGAVITAGEFDELLGHSVAVTDAAASVFAAEMVAAYPEAKVVLNMRRDLDAWEKSLDGTLVHANESWGFWIASWLDRECFWAWHVYERFLWPLLFRAPEGEMKTAVRGNARWIQREHANMIRGLVHKDRLLEWYIEDGWEPLCKFLDKPVPDIKFPHANAVTSGWKAREEQCNKRWVERAFGNLILLGIGLVASIVVARMYLVRGI</sequence>
<keyword evidence="3" id="KW-1133">Transmembrane helix</keyword>
<evidence type="ECO:0000259" key="4">
    <source>
        <dbReference type="Pfam" id="PF01370"/>
    </source>
</evidence>
<organism evidence="5 6">
    <name type="scientific">Staphylotrichum tortipilum</name>
    <dbReference type="NCBI Taxonomy" id="2831512"/>
    <lineage>
        <taxon>Eukaryota</taxon>
        <taxon>Fungi</taxon>
        <taxon>Dikarya</taxon>
        <taxon>Ascomycota</taxon>
        <taxon>Pezizomycotina</taxon>
        <taxon>Sordariomycetes</taxon>
        <taxon>Sordariomycetidae</taxon>
        <taxon>Sordariales</taxon>
        <taxon>Chaetomiaceae</taxon>
        <taxon>Staphylotrichum</taxon>
    </lineage>
</organism>
<evidence type="ECO:0000313" key="6">
    <source>
        <dbReference type="Proteomes" id="UP001303889"/>
    </source>
</evidence>
<dbReference type="PANTHER" id="PTHR43103">
    <property type="entry name" value="NUCLEOSIDE-DIPHOSPHATE-SUGAR EPIMERASE"/>
    <property type="match status" value="1"/>
</dbReference>
<proteinExistence type="predicted"/>
<accession>A0AAN6MNW5</accession>
<dbReference type="AlphaFoldDB" id="A0AAN6MNW5"/>
<dbReference type="PANTHER" id="PTHR43103:SF3">
    <property type="entry name" value="ADP-L-GLYCERO-D-MANNO-HEPTOSE-6-EPIMERASE"/>
    <property type="match status" value="1"/>
</dbReference>
<evidence type="ECO:0000313" key="5">
    <source>
        <dbReference type="EMBL" id="KAK3904119.1"/>
    </source>
</evidence>
<dbReference type="Pfam" id="PF01370">
    <property type="entry name" value="Epimerase"/>
    <property type="match status" value="1"/>
</dbReference>
<name>A0AAN6MNW5_9PEZI</name>
<dbReference type="InterPro" id="IPR001509">
    <property type="entry name" value="Epimerase_deHydtase"/>
</dbReference>
<keyword evidence="3" id="KW-0812">Transmembrane</keyword>
<keyword evidence="3" id="KW-0472">Membrane</keyword>
<dbReference type="InterPro" id="IPR040632">
    <property type="entry name" value="Sulfotransfer_4"/>
</dbReference>